<dbReference type="PANTHER" id="PTHR35255:SF1">
    <property type="entry name" value="TRANSMEMBRANE PROTEIN 71"/>
    <property type="match status" value="1"/>
</dbReference>
<sequence>MAAFFSTVATSSPLKMKEHSEDQPLNRSLPLLSDECSYECYSVNPLTGSPCMCRRSPRLLSNGYYILTEDSFVYDDEGNVSLTPSKINVSYKENLVRIFRRRRRVRRSLASFFNLSSPSESWLNSSVFSTLDPPAAESSWLEGNSDLDNGCGFFCENSSAHSQSHTPWFPTAQTSEYESEACYSKEQFSHLTKSLLDLQPPSQLLSQPSYSATSPKHIDFAFIRIFYFIVLAICICIAVLSRLNSGAMIVVLLTFV</sequence>
<dbReference type="Proteomes" id="UP000694620">
    <property type="component" value="Unassembled WGS sequence"/>
</dbReference>
<reference evidence="2" key="2">
    <citation type="submission" date="2025-09" db="UniProtKB">
        <authorList>
            <consortium name="Ensembl"/>
        </authorList>
    </citation>
    <scope>IDENTIFICATION</scope>
</reference>
<reference evidence="2" key="1">
    <citation type="submission" date="2025-08" db="UniProtKB">
        <authorList>
            <consortium name="Ensembl"/>
        </authorList>
    </citation>
    <scope>IDENTIFICATION</scope>
</reference>
<evidence type="ECO:0000313" key="2">
    <source>
        <dbReference type="Ensembl" id="ENSECRP00000023793.1"/>
    </source>
</evidence>
<keyword evidence="1" id="KW-0472">Membrane</keyword>
<dbReference type="Ensembl" id="ENSECRT00000024314.1">
    <property type="protein sequence ID" value="ENSECRP00000023793.1"/>
    <property type="gene ID" value="ENSECRG00000016126.1"/>
</dbReference>
<dbReference type="Pfam" id="PF15121">
    <property type="entry name" value="TMEM71"/>
    <property type="match status" value="1"/>
</dbReference>
<proteinExistence type="predicted"/>
<evidence type="ECO:0000256" key="1">
    <source>
        <dbReference type="SAM" id="Phobius"/>
    </source>
</evidence>
<keyword evidence="1" id="KW-1133">Transmembrane helix</keyword>
<dbReference type="GeneTree" id="ENSGT00390000011144"/>
<protein>
    <submittedName>
        <fullName evidence="2">Transmembrane protein 71</fullName>
    </submittedName>
</protein>
<organism evidence="2 3">
    <name type="scientific">Erpetoichthys calabaricus</name>
    <name type="common">Rope fish</name>
    <name type="synonym">Calamoichthys calabaricus</name>
    <dbReference type="NCBI Taxonomy" id="27687"/>
    <lineage>
        <taxon>Eukaryota</taxon>
        <taxon>Metazoa</taxon>
        <taxon>Chordata</taxon>
        <taxon>Craniata</taxon>
        <taxon>Vertebrata</taxon>
        <taxon>Euteleostomi</taxon>
        <taxon>Actinopterygii</taxon>
        <taxon>Polypteriformes</taxon>
        <taxon>Polypteridae</taxon>
        <taxon>Erpetoichthys</taxon>
    </lineage>
</organism>
<dbReference type="AlphaFoldDB" id="A0A8C4T3Y2"/>
<dbReference type="InterPro" id="IPR027975">
    <property type="entry name" value="TMEM71"/>
</dbReference>
<keyword evidence="3" id="KW-1185">Reference proteome</keyword>
<evidence type="ECO:0000313" key="3">
    <source>
        <dbReference type="Proteomes" id="UP000694620"/>
    </source>
</evidence>
<name>A0A8C4T3Y2_ERPCA</name>
<keyword evidence="1" id="KW-0812">Transmembrane</keyword>
<gene>
    <name evidence="2" type="primary">TMEM71</name>
</gene>
<feature type="transmembrane region" description="Helical" evidence="1">
    <location>
        <begin position="221"/>
        <end position="240"/>
    </location>
</feature>
<dbReference type="PANTHER" id="PTHR35255">
    <property type="entry name" value="TRANSMEMBRANE PROTEIN 71"/>
    <property type="match status" value="1"/>
</dbReference>
<accession>A0A8C4T3Y2</accession>